<keyword evidence="3 12" id="KW-0813">Transport</keyword>
<gene>
    <name evidence="12" type="primary">psbV</name>
    <name evidence="14" type="ORF">BI308_10265</name>
</gene>
<comment type="subunit">
    <text evidence="12">PSII is composed of 1 copy each of membrane proteins PsbA, PsbB, PsbC, PsbD, PsbE, PsbF, PsbH, PsbI, PsbJ, PsbK, PsbL, PsbM, PsbT, PsbX, PsbY, PsbZ, Psb30/Ycf12, peripheral proteins PsbO, CyanoQ (PsbQ), PsbU, PsbV and a large number of cofactors. It forms dimeric complexes.</text>
</comment>
<evidence type="ECO:0000256" key="7">
    <source>
        <dbReference type="ARBA" id="ARBA00022982"/>
    </source>
</evidence>
<comment type="caution">
    <text evidence="14">The sequence shown here is derived from an EMBL/GenBank/DDBJ whole genome shotgun (WGS) entry which is preliminary data.</text>
</comment>
<proteinExistence type="inferred from homology"/>
<keyword evidence="15" id="KW-1185">Reference proteome</keyword>
<dbReference type="InterPro" id="IPR036909">
    <property type="entry name" value="Cyt_c-like_dom_sf"/>
</dbReference>
<dbReference type="Gene3D" id="1.10.760.10">
    <property type="entry name" value="Cytochrome c-like domain"/>
    <property type="match status" value="1"/>
</dbReference>
<sequence precursor="true">MLKRYIVLILATVFLALNVVVGSATAANISEKNRTIPVDQAGETTTITQDEYVLGKRLFVDTCSQCHGTGMTKTNPNVGLGVEAMAGAEPPRDNLAALVDYMQNPTTYDGEIEIYELHPSTRSADIFPEMRNLSDEDLKAIGSYILVEMNVRPNQWGAGKNTR</sequence>
<keyword evidence="4 12" id="KW-0602">Photosynthesis</keyword>
<name>A0A1L9QSQ7_9CYAN</name>
<feature type="signal peptide" evidence="12">
    <location>
        <begin position="1"/>
        <end position="26"/>
    </location>
</feature>
<keyword evidence="11 12" id="KW-0604">Photosystem II</keyword>
<dbReference type="STRING" id="1925591.BI308_10265"/>
<evidence type="ECO:0000256" key="4">
    <source>
        <dbReference type="ARBA" id="ARBA00022531"/>
    </source>
</evidence>
<dbReference type="Proteomes" id="UP000183940">
    <property type="component" value="Unassembled WGS sequence"/>
</dbReference>
<evidence type="ECO:0000256" key="6">
    <source>
        <dbReference type="ARBA" id="ARBA00022723"/>
    </source>
</evidence>
<evidence type="ECO:0000313" key="14">
    <source>
        <dbReference type="EMBL" id="OJJ25698.1"/>
    </source>
</evidence>
<dbReference type="GO" id="GO:0009523">
    <property type="term" value="C:photosystem II"/>
    <property type="evidence" value="ECO:0007669"/>
    <property type="project" value="UniProtKB-KW"/>
</dbReference>
<evidence type="ECO:0000256" key="11">
    <source>
        <dbReference type="ARBA" id="ARBA00023276"/>
    </source>
</evidence>
<organism evidence="14 15">
    <name type="scientific">Roseofilum reptotaenium AO1-A</name>
    <dbReference type="NCBI Taxonomy" id="1925591"/>
    <lineage>
        <taxon>Bacteria</taxon>
        <taxon>Bacillati</taxon>
        <taxon>Cyanobacteriota</taxon>
        <taxon>Cyanophyceae</taxon>
        <taxon>Desertifilales</taxon>
        <taxon>Desertifilaceae</taxon>
        <taxon>Roseofilum</taxon>
    </lineage>
</organism>
<comment type="similarity">
    <text evidence="2 12">Belongs to the cytochrome c family. PsbV subfamily.</text>
</comment>
<dbReference type="SUPFAM" id="SSF46626">
    <property type="entry name" value="Cytochrome c"/>
    <property type="match status" value="1"/>
</dbReference>
<dbReference type="InterPro" id="IPR029490">
    <property type="entry name" value="Cytochrom_C550"/>
</dbReference>
<dbReference type="GO" id="GO:0022904">
    <property type="term" value="P:respiratory electron transport chain"/>
    <property type="evidence" value="ECO:0007669"/>
    <property type="project" value="InterPro"/>
</dbReference>
<dbReference type="InterPro" id="IPR017851">
    <property type="entry name" value="PsbV_cyt_c550"/>
</dbReference>
<dbReference type="EMBL" id="MLAW01000014">
    <property type="protein sequence ID" value="OJJ25698.1"/>
    <property type="molecule type" value="Genomic_DNA"/>
</dbReference>
<evidence type="ECO:0000256" key="1">
    <source>
        <dbReference type="ARBA" id="ARBA00004170"/>
    </source>
</evidence>
<dbReference type="PIRSF" id="PIRSF005890">
    <property type="entry name" value="Phot_II_cyt_c550"/>
    <property type="match status" value="1"/>
</dbReference>
<keyword evidence="8 12" id="KW-0408">Iron</keyword>
<feature type="binding site" description="covalent" evidence="12">
    <location>
        <position position="66"/>
    </location>
    <ligand>
        <name>heme c</name>
        <dbReference type="ChEBI" id="CHEBI:61717"/>
    </ligand>
</feature>
<dbReference type="GO" id="GO:0020037">
    <property type="term" value="F:heme binding"/>
    <property type="evidence" value="ECO:0007669"/>
    <property type="project" value="InterPro"/>
</dbReference>
<comment type="function">
    <text evidence="12">One of the extrinsic, lumenal subunits of photosystem II (PSII). PSII is a light-driven water plastoquinone oxidoreductase, using light energy to abstract electrons from H(2)O, generating a proton gradient subsequently used for ATP formation. The extrinsic proteins stabilize the structure of photosystem II oxygen-evolving complex (OEC), the ion environment of oxygen evolution and protect the OEC against heat-induced inactivation. Low-potential cytochrome c that plays a role in the OEC of PSII.</text>
</comment>
<dbReference type="GO" id="GO:0031676">
    <property type="term" value="C:plasma membrane-derived thylakoid membrane"/>
    <property type="evidence" value="ECO:0007669"/>
    <property type="project" value="UniProtKB-SubCell"/>
</dbReference>
<dbReference type="AlphaFoldDB" id="A0A1L9QSQ7"/>
<evidence type="ECO:0000256" key="8">
    <source>
        <dbReference type="ARBA" id="ARBA00023004"/>
    </source>
</evidence>
<evidence type="ECO:0000256" key="3">
    <source>
        <dbReference type="ARBA" id="ARBA00022448"/>
    </source>
</evidence>
<evidence type="ECO:0000256" key="9">
    <source>
        <dbReference type="ARBA" id="ARBA00023078"/>
    </source>
</evidence>
<feature type="binding site" description="covalent" evidence="12">
    <location>
        <position position="63"/>
    </location>
    <ligand>
        <name>heme c</name>
        <dbReference type="ChEBI" id="CHEBI:61717"/>
    </ligand>
</feature>
<evidence type="ECO:0000256" key="12">
    <source>
        <dbReference type="HAMAP-Rule" id="MF_01378"/>
    </source>
</evidence>
<evidence type="ECO:0000256" key="10">
    <source>
        <dbReference type="ARBA" id="ARBA00023136"/>
    </source>
</evidence>
<evidence type="ECO:0000259" key="13">
    <source>
        <dbReference type="PROSITE" id="PS51007"/>
    </source>
</evidence>
<keyword evidence="9 12" id="KW-0793">Thylakoid</keyword>
<dbReference type="InterPro" id="IPR016003">
    <property type="entry name" value="PsbV_cyt_c550-like"/>
</dbReference>
<keyword evidence="10 12" id="KW-0472">Membrane</keyword>
<dbReference type="GO" id="GO:0019684">
    <property type="term" value="P:photosynthesis, light reaction"/>
    <property type="evidence" value="ECO:0007669"/>
    <property type="project" value="UniProtKB-UniRule"/>
</dbReference>
<protein>
    <recommendedName>
        <fullName evidence="12">Photosystem II extrinsic protein V</fullName>
        <shortName evidence="12">PsbV</shortName>
    </recommendedName>
    <alternativeName>
        <fullName evidence="12">Cytochrome c-550</fullName>
    </alternativeName>
    <alternativeName>
        <fullName evidence="12">Cytochrome c550</fullName>
    </alternativeName>
    <alternativeName>
        <fullName evidence="12">Low-potential cytochrome c</fullName>
    </alternativeName>
</protein>
<reference evidence="14" key="1">
    <citation type="submission" date="2016-10" db="EMBL/GenBank/DDBJ databases">
        <title>CRISPR-Cas defence system in Roseofilum reptotaenium: evidence of a bacteriophage-cyanobacterium arms race in the coral black band disease.</title>
        <authorList>
            <person name="Buerger P."/>
            <person name="Wood-Charlson E.M."/>
            <person name="Weynberg K.D."/>
            <person name="Willis B."/>
            <person name="Van Oppen M.J."/>
        </authorList>
    </citation>
    <scope>NUCLEOTIDE SEQUENCE [LARGE SCALE GENOMIC DNA]</scope>
    <source>
        <strain evidence="14">AO1-A</strain>
    </source>
</reference>
<keyword evidence="5 12" id="KW-0349">Heme</keyword>
<dbReference type="GO" id="GO:0005506">
    <property type="term" value="F:iron ion binding"/>
    <property type="evidence" value="ECO:0007669"/>
    <property type="project" value="InterPro"/>
</dbReference>
<dbReference type="HAMAP" id="MF_01378">
    <property type="entry name" value="PSII_Cyt550"/>
    <property type="match status" value="1"/>
</dbReference>
<dbReference type="NCBIfam" id="TIGR03045">
    <property type="entry name" value="PS_II_C550"/>
    <property type="match status" value="1"/>
</dbReference>
<keyword evidence="12" id="KW-0732">Signal</keyword>
<comment type="cofactor">
    <cofactor evidence="12">
        <name>heme c</name>
        <dbReference type="ChEBI" id="CHEBI:61717"/>
    </cofactor>
    <text evidence="12">Binds 1 heme c group covalently per subunit.</text>
</comment>
<feature type="domain" description="Cytochrome c" evidence="13">
    <location>
        <begin position="50"/>
        <end position="149"/>
    </location>
</feature>
<dbReference type="GO" id="GO:0009055">
    <property type="term" value="F:electron transfer activity"/>
    <property type="evidence" value="ECO:0007669"/>
    <property type="project" value="InterPro"/>
</dbReference>
<evidence type="ECO:0000313" key="15">
    <source>
        <dbReference type="Proteomes" id="UP000183940"/>
    </source>
</evidence>
<keyword evidence="6 12" id="KW-0479">Metal-binding</keyword>
<feature type="chain" id="PRO_5013405935" description="Photosystem II extrinsic protein V" evidence="12">
    <location>
        <begin position="27"/>
        <end position="163"/>
    </location>
</feature>
<dbReference type="PROSITE" id="PS51007">
    <property type="entry name" value="CYTC"/>
    <property type="match status" value="1"/>
</dbReference>
<keyword evidence="7 12" id="KW-0249">Electron transport</keyword>
<evidence type="ECO:0000256" key="2">
    <source>
        <dbReference type="ARBA" id="ARBA00010433"/>
    </source>
</evidence>
<accession>A0A1L9QSQ7</accession>
<feature type="binding site" description="axial binding residue" evidence="12">
    <location>
        <position position="118"/>
    </location>
    <ligand>
        <name>heme c</name>
        <dbReference type="ChEBI" id="CHEBI:61717"/>
    </ligand>
    <ligandPart>
        <name>Fe</name>
        <dbReference type="ChEBI" id="CHEBI:18248"/>
    </ligandPart>
</feature>
<evidence type="ECO:0000256" key="5">
    <source>
        <dbReference type="ARBA" id="ARBA00022617"/>
    </source>
</evidence>
<comment type="subcellular location">
    <subcellularLocation>
        <location evidence="12">Cellular thylakoid membrane</location>
        <topology evidence="12">Peripheral membrane protein</topology>
        <orientation evidence="12">Lumenal side</orientation>
    </subcellularLocation>
    <subcellularLocation>
        <location evidence="1">Membrane</location>
        <topology evidence="1">Peripheral membrane protein</topology>
    </subcellularLocation>
    <text evidence="12">Associated with photosystem II at the lumenal side of the thylakoid membrane.</text>
</comment>
<dbReference type="InterPro" id="IPR009056">
    <property type="entry name" value="Cyt_c-like_dom"/>
</dbReference>
<dbReference type="Pfam" id="PF14495">
    <property type="entry name" value="Cytochrom_C550"/>
    <property type="match status" value="1"/>
</dbReference>
<feature type="binding site" description="axial binding residue" evidence="12">
    <location>
        <position position="67"/>
    </location>
    <ligand>
        <name>heme c</name>
        <dbReference type="ChEBI" id="CHEBI:61717"/>
    </ligand>
    <ligandPart>
        <name>Fe</name>
        <dbReference type="ChEBI" id="CHEBI:18248"/>
    </ligandPart>
</feature>